<dbReference type="EMBL" id="CP068393">
    <property type="protein sequence ID" value="QUC66997.1"/>
    <property type="molecule type" value="Genomic_DNA"/>
</dbReference>
<accession>A0AC61MWL5</accession>
<protein>
    <submittedName>
        <fullName evidence="1">Ppx/GppA family phosphatase</fullName>
    </submittedName>
</protein>
<proteinExistence type="predicted"/>
<gene>
    <name evidence="1" type="ORF">JYE49_14365</name>
</gene>
<reference evidence="1" key="1">
    <citation type="submission" date="2021-01" db="EMBL/GenBank/DDBJ databases">
        <title>Complete genome sequence of Clostridiales bacterium R-7.</title>
        <authorList>
            <person name="Mahoney-Kurpe S.C."/>
            <person name="Palevich N."/>
            <person name="Koike S."/>
            <person name="Moon C.D."/>
            <person name="Attwood G.T."/>
        </authorList>
    </citation>
    <scope>NUCLEOTIDE SEQUENCE</scope>
    <source>
        <strain evidence="1">R-7</strain>
    </source>
</reference>
<name>A0AC61MWL5_9FIRM</name>
<sequence length="304" mass="32723">MRAAVIGIGSNSVRSLLVDVAGTEFKRLRRDREGTRLFAGLDEAGNLDRESMEKTVAAVRRMASDAAHQGAEKLAIFATSAARDAANGTEFMATVERETGIPLRIISGEEEAELSFLGASAAAKAERCGMIDIGGGSTEIAIGTPAGIESAFSCQMGAVRLYRRLRLDRKEDMKPVEVAAAEILDEKLREYPGLVLPETWVGTGGTFTTLAAMALGQPWTNRTNVQGTVITCEKIREIGEKLAGMNVEERKQLPGLQPSRADIVVHGICILLGVMGRLGMDRITVSEWGNLDGYITKNYCCDSL</sequence>
<dbReference type="Proteomes" id="UP000682782">
    <property type="component" value="Chromosome"/>
</dbReference>
<keyword evidence="2" id="KW-1185">Reference proteome</keyword>
<evidence type="ECO:0000313" key="1">
    <source>
        <dbReference type="EMBL" id="QUC66997.1"/>
    </source>
</evidence>
<organism evidence="1 2">
    <name type="scientific">Aristaeella hokkaidonensis</name>
    <dbReference type="NCBI Taxonomy" id="3046382"/>
    <lineage>
        <taxon>Bacteria</taxon>
        <taxon>Bacillati</taxon>
        <taxon>Bacillota</taxon>
        <taxon>Clostridia</taxon>
        <taxon>Eubacteriales</taxon>
        <taxon>Aristaeellaceae</taxon>
        <taxon>Aristaeella</taxon>
    </lineage>
</organism>
<evidence type="ECO:0000313" key="2">
    <source>
        <dbReference type="Proteomes" id="UP000682782"/>
    </source>
</evidence>